<feature type="domain" description="Fungal lipase-type" evidence="2">
    <location>
        <begin position="86"/>
        <end position="222"/>
    </location>
</feature>
<feature type="chain" id="PRO_5005892650" evidence="1">
    <location>
        <begin position="18"/>
        <end position="324"/>
    </location>
</feature>
<organism evidence="3 4">
    <name type="scientific">Parastrongyloides trichosuri</name>
    <name type="common">Possum-specific nematode worm</name>
    <dbReference type="NCBI Taxonomy" id="131310"/>
    <lineage>
        <taxon>Eukaryota</taxon>
        <taxon>Metazoa</taxon>
        <taxon>Ecdysozoa</taxon>
        <taxon>Nematoda</taxon>
        <taxon>Chromadorea</taxon>
        <taxon>Rhabditida</taxon>
        <taxon>Tylenchina</taxon>
        <taxon>Panagrolaimomorpha</taxon>
        <taxon>Strongyloidoidea</taxon>
        <taxon>Strongyloididae</taxon>
        <taxon>Parastrongyloides</taxon>
    </lineage>
</organism>
<dbReference type="Pfam" id="PF01764">
    <property type="entry name" value="Lipase_3"/>
    <property type="match status" value="1"/>
</dbReference>
<dbReference type="InterPro" id="IPR002921">
    <property type="entry name" value="Fungal_lipase-type"/>
</dbReference>
<evidence type="ECO:0000313" key="4">
    <source>
        <dbReference type="WBParaSite" id="PTRK_0001581600.1"/>
    </source>
</evidence>
<sequence>MYLVLLFIISFCSILESAYDADFAFNAYKATAATYSDNNEDLINKCLSDSFGKHNNLHHSSFNCYNSDDSCTGVFAVFPETNTTLITFRGTKNLMSYINQGTLAYNFELYDSNNINYGFVEKYYKKAAEDVFQKFVQDNVANSPPTQNYIVAGHSLGGALAVLTALKISITGTAKPENIQVVTFGQPRIGDFQFASFVQGHLPNLNRLVHYKDVIPHFPACVKGKTDSDCLQESQKPFHHTQEIFYNSDKDNGKYQICDSSFGEDPTCSDNLSVLQNIEGFFNDYHNTYFNVNIEKLGKRGCQNAASRSLPFLIFILVIFKFFF</sequence>
<evidence type="ECO:0000313" key="3">
    <source>
        <dbReference type="Proteomes" id="UP000038045"/>
    </source>
</evidence>
<dbReference type="GO" id="GO:0006629">
    <property type="term" value="P:lipid metabolic process"/>
    <property type="evidence" value="ECO:0007669"/>
    <property type="project" value="InterPro"/>
</dbReference>
<evidence type="ECO:0000259" key="2">
    <source>
        <dbReference type="Pfam" id="PF01764"/>
    </source>
</evidence>
<dbReference type="STRING" id="131310.A0A0N5A2F3"/>
<reference evidence="4" key="1">
    <citation type="submission" date="2017-02" db="UniProtKB">
        <authorList>
            <consortium name="WormBaseParasite"/>
        </authorList>
    </citation>
    <scope>IDENTIFICATION</scope>
</reference>
<dbReference type="AlphaFoldDB" id="A0A0N5A2F3"/>
<name>A0A0N5A2F3_PARTI</name>
<proteinExistence type="predicted"/>
<dbReference type="InterPro" id="IPR029058">
    <property type="entry name" value="AB_hydrolase_fold"/>
</dbReference>
<dbReference type="Proteomes" id="UP000038045">
    <property type="component" value="Unplaced"/>
</dbReference>
<accession>A0A0N5A2F3</accession>
<protein>
    <submittedName>
        <fullName evidence="4">Lipase_3 domain-containing protein</fullName>
    </submittedName>
</protein>
<dbReference type="WBParaSite" id="PTRK_0001581600.1">
    <property type="protein sequence ID" value="PTRK_0001581600.1"/>
    <property type="gene ID" value="PTRK_0001581600"/>
</dbReference>
<dbReference type="PANTHER" id="PTHR45908">
    <property type="entry name" value="PROTEIN CBG11750-RELATED"/>
    <property type="match status" value="1"/>
</dbReference>
<evidence type="ECO:0000256" key="1">
    <source>
        <dbReference type="SAM" id="SignalP"/>
    </source>
</evidence>
<dbReference type="Gene3D" id="3.40.50.1820">
    <property type="entry name" value="alpha/beta hydrolase"/>
    <property type="match status" value="1"/>
</dbReference>
<dbReference type="CDD" id="cd00519">
    <property type="entry name" value="Lipase_3"/>
    <property type="match status" value="1"/>
</dbReference>
<dbReference type="SUPFAM" id="SSF53474">
    <property type="entry name" value="alpha/beta-Hydrolases"/>
    <property type="match status" value="1"/>
</dbReference>
<keyword evidence="3" id="KW-1185">Reference proteome</keyword>
<feature type="signal peptide" evidence="1">
    <location>
        <begin position="1"/>
        <end position="17"/>
    </location>
</feature>
<keyword evidence="1" id="KW-0732">Signal</keyword>